<keyword evidence="5 12" id="KW-0963">Cytoplasm</keyword>
<feature type="site" description="Part of a proton relay during catalysis" evidence="12">
    <location>
        <position position="43"/>
    </location>
</feature>
<keyword evidence="8 12" id="KW-0457">Lysine biosynthesis</keyword>
<comment type="subcellular location">
    <subcellularLocation>
        <location evidence="12">Cytoplasm</location>
    </subcellularLocation>
</comment>
<keyword evidence="7 12" id="KW-0220">Diaminopimelate biosynthesis</keyword>
<evidence type="ECO:0000256" key="1">
    <source>
        <dbReference type="ARBA" id="ARBA00003294"/>
    </source>
</evidence>
<keyword evidence="10 12" id="KW-0704">Schiff base</keyword>
<dbReference type="Pfam" id="PF00701">
    <property type="entry name" value="DHDPS"/>
    <property type="match status" value="1"/>
</dbReference>
<reference evidence="16 17" key="1">
    <citation type="submission" date="2019-03" db="EMBL/GenBank/DDBJ databases">
        <title>Genomic Encyclopedia of Type Strains, Phase IV (KMG-IV): sequencing the most valuable type-strain genomes for metagenomic binning, comparative biology and taxonomic classification.</title>
        <authorList>
            <person name="Goeker M."/>
        </authorList>
    </citation>
    <scope>NUCLEOTIDE SEQUENCE [LARGE SCALE GENOMIC DNA]</scope>
    <source>
        <strain evidence="16 17">DSM 29481</strain>
    </source>
</reference>
<dbReference type="PANTHER" id="PTHR12128:SF66">
    <property type="entry name" value="4-HYDROXY-2-OXOGLUTARATE ALDOLASE, MITOCHONDRIAL"/>
    <property type="match status" value="1"/>
</dbReference>
<comment type="caution">
    <text evidence="16">The sequence shown here is derived from an EMBL/GenBank/DDBJ whole genome shotgun (WGS) entry which is preliminary data.</text>
</comment>
<evidence type="ECO:0000256" key="10">
    <source>
        <dbReference type="ARBA" id="ARBA00023270"/>
    </source>
</evidence>
<evidence type="ECO:0000256" key="14">
    <source>
        <dbReference type="PIRSR" id="PIRSR001365-1"/>
    </source>
</evidence>
<comment type="subunit">
    <text evidence="12">Homotetramer; dimer of dimers.</text>
</comment>
<dbReference type="SMART" id="SM01130">
    <property type="entry name" value="DHDPS"/>
    <property type="match status" value="1"/>
</dbReference>
<feature type="binding site" evidence="12 15">
    <location>
        <position position="44"/>
    </location>
    <ligand>
        <name>pyruvate</name>
        <dbReference type="ChEBI" id="CHEBI:15361"/>
    </ligand>
</feature>
<dbReference type="AlphaFoldDB" id="A0A4R3TMD0"/>
<evidence type="ECO:0000313" key="16">
    <source>
        <dbReference type="EMBL" id="TCU63570.1"/>
    </source>
</evidence>
<dbReference type="GO" id="GO:0019877">
    <property type="term" value="P:diaminopimelate biosynthetic process"/>
    <property type="evidence" value="ECO:0007669"/>
    <property type="project" value="UniProtKB-UniRule"/>
</dbReference>
<evidence type="ECO:0000256" key="6">
    <source>
        <dbReference type="ARBA" id="ARBA00022605"/>
    </source>
</evidence>
<dbReference type="PIRSF" id="PIRSF001365">
    <property type="entry name" value="DHDPS"/>
    <property type="match status" value="1"/>
</dbReference>
<gene>
    <name evidence="12" type="primary">dapA</name>
    <name evidence="16" type="ORF">EDD61_101223</name>
</gene>
<evidence type="ECO:0000256" key="5">
    <source>
        <dbReference type="ARBA" id="ARBA00022490"/>
    </source>
</evidence>
<keyword evidence="9 12" id="KW-0456">Lyase</keyword>
<comment type="similarity">
    <text evidence="3 12 13">Belongs to the DapA family.</text>
</comment>
<dbReference type="RefSeq" id="WP_132223377.1">
    <property type="nucleotide sequence ID" value="NZ_JANKBG010000001.1"/>
</dbReference>
<sequence length="283" mass="31497">MAKLMVALITPFTKEHEVDYPALRALIARLMAEGADGFIVCGTTAETPCLSEEERLQIVKFVLQETHHEIEIWFGCGTNCTADTLRAVHQVQQLPIDGVLLAAPYYNRPSQAGLYEHFACIAAHSSVNIMLYNIPSRTGVKLEAETIAKLITTCPNIVALKQACDDFAAVQKLKKEHPHFIIYSGEDGTIDEGMDAGMDGLVSVLGHVSLTKLKHFLCGNRKDNELRKELKQEATLLFQEPSPACVKYVLAQRGEIQNVLRLPMIEVQNEHLKKKLQATFIDK</sequence>
<dbReference type="EMBL" id="SMBP01000001">
    <property type="protein sequence ID" value="TCU63570.1"/>
    <property type="molecule type" value="Genomic_DNA"/>
</dbReference>
<comment type="pathway">
    <text evidence="2 12">Amino-acid biosynthesis; L-lysine biosynthesis via DAP pathway; (S)-tetrahydrodipicolinate from L-aspartate: step 3/4.</text>
</comment>
<dbReference type="GO" id="GO:0009089">
    <property type="term" value="P:lysine biosynthetic process via diaminopimelate"/>
    <property type="evidence" value="ECO:0007669"/>
    <property type="project" value="UniProtKB-UniRule"/>
</dbReference>
<evidence type="ECO:0000256" key="11">
    <source>
        <dbReference type="ARBA" id="ARBA00047836"/>
    </source>
</evidence>
<dbReference type="InterPro" id="IPR020625">
    <property type="entry name" value="Schiff_base-form_aldolases_AS"/>
</dbReference>
<keyword evidence="17" id="KW-1185">Reference proteome</keyword>
<evidence type="ECO:0000256" key="2">
    <source>
        <dbReference type="ARBA" id="ARBA00005120"/>
    </source>
</evidence>
<comment type="function">
    <text evidence="1 12">Catalyzes the condensation of (S)-aspartate-beta-semialdehyde [(S)-ASA] and pyruvate to 4-hydroxy-tetrahydrodipicolinate (HTPA).</text>
</comment>
<evidence type="ECO:0000313" key="17">
    <source>
        <dbReference type="Proteomes" id="UP000295773"/>
    </source>
</evidence>
<dbReference type="CDD" id="cd00950">
    <property type="entry name" value="DHDPS"/>
    <property type="match status" value="1"/>
</dbReference>
<dbReference type="HAMAP" id="MF_00418">
    <property type="entry name" value="DapA"/>
    <property type="match status" value="1"/>
</dbReference>
<evidence type="ECO:0000256" key="8">
    <source>
        <dbReference type="ARBA" id="ARBA00023154"/>
    </source>
</evidence>
<evidence type="ECO:0000256" key="13">
    <source>
        <dbReference type="PIRNR" id="PIRNR001365"/>
    </source>
</evidence>
<dbReference type="InterPro" id="IPR005263">
    <property type="entry name" value="DapA"/>
</dbReference>
<comment type="catalytic activity">
    <reaction evidence="11 12">
        <text>L-aspartate 4-semialdehyde + pyruvate = (2S,4S)-4-hydroxy-2,3,4,5-tetrahydrodipicolinate + H2O + H(+)</text>
        <dbReference type="Rhea" id="RHEA:34171"/>
        <dbReference type="ChEBI" id="CHEBI:15361"/>
        <dbReference type="ChEBI" id="CHEBI:15377"/>
        <dbReference type="ChEBI" id="CHEBI:15378"/>
        <dbReference type="ChEBI" id="CHEBI:67139"/>
        <dbReference type="ChEBI" id="CHEBI:537519"/>
        <dbReference type="EC" id="4.3.3.7"/>
    </reaction>
</comment>
<evidence type="ECO:0000256" key="9">
    <source>
        <dbReference type="ARBA" id="ARBA00023239"/>
    </source>
</evidence>
<proteinExistence type="inferred from homology"/>
<feature type="binding site" evidence="12 15">
    <location>
        <position position="202"/>
    </location>
    <ligand>
        <name>pyruvate</name>
        <dbReference type="ChEBI" id="CHEBI:15361"/>
    </ligand>
</feature>
<comment type="caution">
    <text evidence="12">Was originally thought to be a dihydrodipicolinate synthase (DHDPS), catalyzing the condensation of (S)-aspartate-beta-semialdehyde [(S)-ASA] and pyruvate to dihydrodipicolinate (DHDP). However, it was shown in E.coli that the product of the enzymatic reaction is not dihydrodipicolinate but in fact (4S)-4-hydroxy-2,3,4,5-tetrahydro-(2S)-dipicolinic acid (HTPA), and that the consecutive dehydration reaction leading to DHDP is not spontaneous but catalyzed by DapB.</text>
</comment>
<dbReference type="NCBIfam" id="TIGR00674">
    <property type="entry name" value="dapA"/>
    <property type="match status" value="1"/>
</dbReference>
<evidence type="ECO:0000256" key="4">
    <source>
        <dbReference type="ARBA" id="ARBA00012086"/>
    </source>
</evidence>
<organism evidence="16 17">
    <name type="scientific">Longicatena caecimuris</name>
    <dbReference type="NCBI Taxonomy" id="1796635"/>
    <lineage>
        <taxon>Bacteria</taxon>
        <taxon>Bacillati</taxon>
        <taxon>Bacillota</taxon>
        <taxon>Erysipelotrichia</taxon>
        <taxon>Erysipelotrichales</taxon>
        <taxon>Erysipelotrichaceae</taxon>
        <taxon>Longicatena</taxon>
    </lineage>
</organism>
<evidence type="ECO:0000256" key="12">
    <source>
        <dbReference type="HAMAP-Rule" id="MF_00418"/>
    </source>
</evidence>
<name>A0A4R3TMD0_9FIRM</name>
<dbReference type="PRINTS" id="PR00146">
    <property type="entry name" value="DHPICSNTHASE"/>
</dbReference>
<dbReference type="Proteomes" id="UP000295773">
    <property type="component" value="Unassembled WGS sequence"/>
</dbReference>
<protein>
    <recommendedName>
        <fullName evidence="4 12">4-hydroxy-tetrahydrodipicolinate synthase</fullName>
        <shortName evidence="12">HTPA synthase</shortName>
        <ecNumber evidence="4 12">4.3.3.7</ecNumber>
    </recommendedName>
</protein>
<dbReference type="InterPro" id="IPR002220">
    <property type="entry name" value="DapA-like"/>
</dbReference>
<evidence type="ECO:0000256" key="3">
    <source>
        <dbReference type="ARBA" id="ARBA00007592"/>
    </source>
</evidence>
<dbReference type="GO" id="GO:0005829">
    <property type="term" value="C:cytosol"/>
    <property type="evidence" value="ECO:0007669"/>
    <property type="project" value="TreeGrafter"/>
</dbReference>
<dbReference type="InterPro" id="IPR013785">
    <property type="entry name" value="Aldolase_TIM"/>
</dbReference>
<dbReference type="SUPFAM" id="SSF51569">
    <property type="entry name" value="Aldolase"/>
    <property type="match status" value="1"/>
</dbReference>
<dbReference type="Gene3D" id="3.20.20.70">
    <property type="entry name" value="Aldolase class I"/>
    <property type="match status" value="1"/>
</dbReference>
<evidence type="ECO:0000256" key="15">
    <source>
        <dbReference type="PIRSR" id="PIRSR001365-2"/>
    </source>
</evidence>
<dbReference type="PROSITE" id="PS00666">
    <property type="entry name" value="DHDPS_2"/>
    <property type="match status" value="1"/>
</dbReference>
<keyword evidence="6 12" id="KW-0028">Amino-acid biosynthesis</keyword>
<evidence type="ECO:0000256" key="7">
    <source>
        <dbReference type="ARBA" id="ARBA00022915"/>
    </source>
</evidence>
<dbReference type="UniPathway" id="UPA00034">
    <property type="reaction ID" value="UER00017"/>
</dbReference>
<feature type="active site" description="Proton donor/acceptor" evidence="12 14">
    <location>
        <position position="132"/>
    </location>
</feature>
<dbReference type="GO" id="GO:0008840">
    <property type="term" value="F:4-hydroxy-tetrahydrodipicolinate synthase activity"/>
    <property type="evidence" value="ECO:0007669"/>
    <property type="project" value="UniProtKB-UniRule"/>
</dbReference>
<dbReference type="EC" id="4.3.3.7" evidence="4 12"/>
<feature type="active site" description="Schiff-base intermediate with substrate" evidence="12 14">
    <location>
        <position position="161"/>
    </location>
</feature>
<dbReference type="PANTHER" id="PTHR12128">
    <property type="entry name" value="DIHYDRODIPICOLINATE SYNTHASE"/>
    <property type="match status" value="1"/>
</dbReference>
<accession>A0A4R3TMD0</accession>
<feature type="site" description="Part of a proton relay during catalysis" evidence="12">
    <location>
        <position position="106"/>
    </location>
</feature>